<keyword evidence="4 5" id="KW-0472">Membrane</keyword>
<dbReference type="Pfam" id="PF06305">
    <property type="entry name" value="LapA_dom"/>
    <property type="match status" value="1"/>
</dbReference>
<protein>
    <submittedName>
        <fullName evidence="7">LapA family protein</fullName>
    </submittedName>
</protein>
<dbReference type="RefSeq" id="WP_163933186.1">
    <property type="nucleotide sequence ID" value="NZ_BMQU01000012.1"/>
</dbReference>
<dbReference type="InterPro" id="IPR010445">
    <property type="entry name" value="LapA_dom"/>
</dbReference>
<feature type="domain" description="Lipopolysaccharide assembly protein A" evidence="6">
    <location>
        <begin position="26"/>
        <end position="79"/>
    </location>
</feature>
<organism evidence="7 8">
    <name type="scientific">Pseudomonas laurentiana</name>
    <dbReference type="NCBI Taxonomy" id="2364649"/>
    <lineage>
        <taxon>Bacteria</taxon>
        <taxon>Pseudomonadati</taxon>
        <taxon>Pseudomonadota</taxon>
        <taxon>Gammaproteobacteria</taxon>
        <taxon>Pseudomonadales</taxon>
        <taxon>Pseudomonadaceae</taxon>
        <taxon>Pseudomonas</taxon>
    </lineage>
</organism>
<gene>
    <name evidence="7" type="ORF">G3O07_04810</name>
</gene>
<evidence type="ECO:0000256" key="3">
    <source>
        <dbReference type="ARBA" id="ARBA00022989"/>
    </source>
</evidence>
<name>A0A6I5RMY2_9PSED</name>
<keyword evidence="2 5" id="KW-0812">Transmembrane</keyword>
<sequence length="80" mass="8595">MRNLKRLLLVVFVLAVAAVVLLFVLENQQAVALVLFGWSAPALPVAVIVLAALLTGLAVGPLLGMYIALRTKSRVRRTNT</sequence>
<feature type="transmembrane region" description="Helical" evidence="5">
    <location>
        <begin position="42"/>
        <end position="69"/>
    </location>
</feature>
<evidence type="ECO:0000259" key="6">
    <source>
        <dbReference type="Pfam" id="PF06305"/>
    </source>
</evidence>
<dbReference type="AlphaFoldDB" id="A0A6I5RMY2"/>
<dbReference type="EMBL" id="JAAHBT010000042">
    <property type="protein sequence ID" value="NES09193.1"/>
    <property type="molecule type" value="Genomic_DNA"/>
</dbReference>
<accession>A0A6I5RMY2</accession>
<dbReference type="GO" id="GO:0005886">
    <property type="term" value="C:plasma membrane"/>
    <property type="evidence" value="ECO:0007669"/>
    <property type="project" value="InterPro"/>
</dbReference>
<keyword evidence="8" id="KW-1185">Reference proteome</keyword>
<keyword evidence="1" id="KW-1003">Cell membrane</keyword>
<reference evidence="7 8" key="1">
    <citation type="submission" date="2020-02" db="EMBL/GenBank/DDBJ databases">
        <title>Broccoli isolated Pseudomonas sp.</title>
        <authorList>
            <person name="Fujikawa T."/>
            <person name="Sawada H."/>
        </authorList>
    </citation>
    <scope>NUCLEOTIDE SEQUENCE [LARGE SCALE GENOMIC DNA]</scope>
    <source>
        <strain evidence="7 8">JCM 32154</strain>
    </source>
</reference>
<comment type="caution">
    <text evidence="7">The sequence shown here is derived from an EMBL/GenBank/DDBJ whole genome shotgun (WGS) entry which is preliminary data.</text>
</comment>
<evidence type="ECO:0000313" key="7">
    <source>
        <dbReference type="EMBL" id="NES09193.1"/>
    </source>
</evidence>
<evidence type="ECO:0000256" key="4">
    <source>
        <dbReference type="ARBA" id="ARBA00023136"/>
    </source>
</evidence>
<dbReference type="Proteomes" id="UP000471751">
    <property type="component" value="Unassembled WGS sequence"/>
</dbReference>
<keyword evidence="3 5" id="KW-1133">Transmembrane helix</keyword>
<evidence type="ECO:0000256" key="5">
    <source>
        <dbReference type="SAM" id="Phobius"/>
    </source>
</evidence>
<evidence type="ECO:0000256" key="1">
    <source>
        <dbReference type="ARBA" id="ARBA00022475"/>
    </source>
</evidence>
<proteinExistence type="predicted"/>
<evidence type="ECO:0000313" key="8">
    <source>
        <dbReference type="Proteomes" id="UP000471751"/>
    </source>
</evidence>
<evidence type="ECO:0000256" key="2">
    <source>
        <dbReference type="ARBA" id="ARBA00022692"/>
    </source>
</evidence>